<accession>A0A2U1F9W4</accession>
<evidence type="ECO:0000313" key="4">
    <source>
        <dbReference type="Proteomes" id="UP000245639"/>
    </source>
</evidence>
<dbReference type="OrthoDB" id="5145920at2"/>
<feature type="region of interest" description="Disordered" evidence="2">
    <location>
        <begin position="1"/>
        <end position="25"/>
    </location>
</feature>
<dbReference type="Pfam" id="PF05991">
    <property type="entry name" value="NYN_YacP"/>
    <property type="match status" value="1"/>
</dbReference>
<gene>
    <name evidence="3" type="ORF">C8D89_107120</name>
</gene>
<organism evidence="3 4">
    <name type="scientific">Actinomycetospora cinnamomea</name>
    <dbReference type="NCBI Taxonomy" id="663609"/>
    <lineage>
        <taxon>Bacteria</taxon>
        <taxon>Bacillati</taxon>
        <taxon>Actinomycetota</taxon>
        <taxon>Actinomycetes</taxon>
        <taxon>Pseudonocardiales</taxon>
        <taxon>Pseudonocardiaceae</taxon>
        <taxon>Actinomycetospora</taxon>
    </lineage>
</organism>
<keyword evidence="4" id="KW-1185">Reference proteome</keyword>
<evidence type="ECO:0000313" key="3">
    <source>
        <dbReference type="EMBL" id="PVZ08958.1"/>
    </source>
</evidence>
<dbReference type="PANTHER" id="PTHR34547:SF1">
    <property type="entry name" value="YACP-LIKE NYN DOMAIN PROTEIN"/>
    <property type="match status" value="1"/>
</dbReference>
<sequence length="462" mass="48796">MTDGGGDPGAPGDRADGADGAVAADAADDAARSAVRARLLDRAPEPVRAKVAELTATAVGHLPVPDLPPSVRAVARFAPAKRARVGAAPLLAAVGTADGFAAQVVEWWTEERPERWAETEPLHAAAVAVLEGREDGSELVRDVTDRADAARARAERDTALARAERLEGEVRRLTAERDEARSAVEAAAQENRDEIAKLRARLREQGTRVRRAEDEAAELRAAREEGEGGLRAELEELRRERDRGREAVAAAEERAARAVEELAGARRAALDARRADDARLALLVDTVAGAAEGLRRELGLRAGDQGARPAELVGSGAGTAPKARVTDPAALDRLLALPEVHLLVDGYNVTKTGWPDLSLASQRERLVAAVAPLASRTGAETTLVFDGAGITGVPTHSVRGVRVLFSEPGVLADDLIRSLVGAEPSGRPLVVVTSDRAVVESVRRRGAHPVPSSVLLHRLARI</sequence>
<comment type="caution">
    <text evidence="3">The sequence shown here is derived from an EMBL/GenBank/DDBJ whole genome shotgun (WGS) entry which is preliminary data.</text>
</comment>
<proteinExistence type="predicted"/>
<dbReference type="AlphaFoldDB" id="A0A2U1F9W4"/>
<name>A0A2U1F9W4_9PSEU</name>
<keyword evidence="1" id="KW-0175">Coiled coil</keyword>
<dbReference type="EMBL" id="QEKW01000007">
    <property type="protein sequence ID" value="PVZ08958.1"/>
    <property type="molecule type" value="Genomic_DNA"/>
</dbReference>
<feature type="coiled-coil region" evidence="1">
    <location>
        <begin position="149"/>
        <end position="268"/>
    </location>
</feature>
<dbReference type="RefSeq" id="WP_116708951.1">
    <property type="nucleotide sequence ID" value="NZ_QEKW01000007.1"/>
</dbReference>
<dbReference type="InterPro" id="IPR010298">
    <property type="entry name" value="YacP-like"/>
</dbReference>
<protein>
    <submittedName>
        <fullName evidence="3">Putative RNA-binding protein with PIN domain</fullName>
    </submittedName>
</protein>
<reference evidence="3 4" key="1">
    <citation type="submission" date="2018-04" db="EMBL/GenBank/DDBJ databases">
        <title>Genomic Encyclopedia of Type Strains, Phase IV (KMG-IV): sequencing the most valuable type-strain genomes for metagenomic binning, comparative biology and taxonomic classification.</title>
        <authorList>
            <person name="Goeker M."/>
        </authorList>
    </citation>
    <scope>NUCLEOTIDE SEQUENCE [LARGE SCALE GENOMIC DNA]</scope>
    <source>
        <strain evidence="3 4">DSM 45771</strain>
    </source>
</reference>
<evidence type="ECO:0000256" key="1">
    <source>
        <dbReference type="SAM" id="Coils"/>
    </source>
</evidence>
<dbReference type="Proteomes" id="UP000245639">
    <property type="component" value="Unassembled WGS sequence"/>
</dbReference>
<dbReference type="PANTHER" id="PTHR34547">
    <property type="entry name" value="YACP-LIKE NYN DOMAIN PROTEIN"/>
    <property type="match status" value="1"/>
</dbReference>
<evidence type="ECO:0000256" key="2">
    <source>
        <dbReference type="SAM" id="MobiDB-lite"/>
    </source>
</evidence>